<protein>
    <recommendedName>
        <fullName evidence="4">Lipocalin-like protein</fullName>
    </recommendedName>
</protein>
<dbReference type="RefSeq" id="WP_132577438.1">
    <property type="nucleotide sequence ID" value="NZ_JBHLWF010000014.1"/>
</dbReference>
<feature type="chain" id="PRO_5020451836" description="Lipocalin-like protein" evidence="1">
    <location>
        <begin position="20"/>
        <end position="169"/>
    </location>
</feature>
<dbReference type="EMBL" id="SMAF01000012">
    <property type="protein sequence ID" value="TCS97534.1"/>
    <property type="molecule type" value="Genomic_DNA"/>
</dbReference>
<organism evidence="2 3">
    <name type="scientific">Pseudofulvimonas gallinarii</name>
    <dbReference type="NCBI Taxonomy" id="634155"/>
    <lineage>
        <taxon>Bacteria</taxon>
        <taxon>Pseudomonadati</taxon>
        <taxon>Pseudomonadota</taxon>
        <taxon>Gammaproteobacteria</taxon>
        <taxon>Lysobacterales</taxon>
        <taxon>Rhodanobacteraceae</taxon>
        <taxon>Pseudofulvimonas</taxon>
    </lineage>
</organism>
<proteinExistence type="predicted"/>
<gene>
    <name evidence="2" type="ORF">EDC25_11215</name>
</gene>
<feature type="signal peptide" evidence="1">
    <location>
        <begin position="1"/>
        <end position="19"/>
    </location>
</feature>
<accession>A0A4R3LGH1</accession>
<dbReference type="OrthoDB" id="129271at2"/>
<evidence type="ECO:0008006" key="4">
    <source>
        <dbReference type="Google" id="ProtNLM"/>
    </source>
</evidence>
<name>A0A4R3LGH1_9GAMM</name>
<sequence length="169" mass="18606">MKSHRMLLALALVATTGAAAESHGLDTFETLKSLQGHWRPDVQGSSTTVEFRLTAGGSALVETWTMGQGRESMTIYTMDGDHLVATHYCPQGNAPSLRHIGSDEESGHHFQFVDGLNVQIPGRSHVHAFSLKLVDRDTIERSETYIANGTSYQPGTHGIDRYRFVRIVP</sequence>
<evidence type="ECO:0000313" key="2">
    <source>
        <dbReference type="EMBL" id="TCS97534.1"/>
    </source>
</evidence>
<reference evidence="2 3" key="1">
    <citation type="submission" date="2019-03" db="EMBL/GenBank/DDBJ databases">
        <title>Genomic Encyclopedia of Type Strains, Phase IV (KMG-IV): sequencing the most valuable type-strain genomes for metagenomic binning, comparative biology and taxonomic classification.</title>
        <authorList>
            <person name="Goeker M."/>
        </authorList>
    </citation>
    <scope>NUCLEOTIDE SEQUENCE [LARGE SCALE GENOMIC DNA]</scope>
    <source>
        <strain evidence="2 3">DSM 21944</strain>
    </source>
</reference>
<dbReference type="Proteomes" id="UP000294599">
    <property type="component" value="Unassembled WGS sequence"/>
</dbReference>
<evidence type="ECO:0000313" key="3">
    <source>
        <dbReference type="Proteomes" id="UP000294599"/>
    </source>
</evidence>
<keyword evidence="1" id="KW-0732">Signal</keyword>
<dbReference type="AlphaFoldDB" id="A0A4R3LGH1"/>
<comment type="caution">
    <text evidence="2">The sequence shown here is derived from an EMBL/GenBank/DDBJ whole genome shotgun (WGS) entry which is preliminary data.</text>
</comment>
<keyword evidence="3" id="KW-1185">Reference proteome</keyword>
<evidence type="ECO:0000256" key="1">
    <source>
        <dbReference type="SAM" id="SignalP"/>
    </source>
</evidence>